<dbReference type="PANTHER" id="PTHR21015">
    <property type="entry name" value="UDP-N-ACETYLGLUCOSAMINE--N-ACETYLMURAMYL-(PENTAPEPTIDE) PYROPHOSPHORYL-UNDECAPRENOL N-ACETYLGLUCOSAMINE TRANSFERASE 1"/>
    <property type="match status" value="1"/>
</dbReference>
<dbReference type="SUPFAM" id="SSF53756">
    <property type="entry name" value="UDP-Glycosyltransferase/glycogen phosphorylase"/>
    <property type="match status" value="1"/>
</dbReference>
<dbReference type="PANTHER" id="PTHR21015:SF22">
    <property type="entry name" value="GLYCOSYLTRANSFERASE"/>
    <property type="match status" value="1"/>
</dbReference>
<comment type="catalytic activity">
    <reaction evidence="10">
        <text>di-trans,octa-cis-undecaprenyl diphospho-N-acetyl-alpha-D-muramoyl-L-alanyl-D-glutamyl-meso-2,6-diaminopimeloyl-D-alanyl-D-alanine + UDP-N-acetyl-alpha-D-glucosamine = di-trans,octa-cis-undecaprenyl diphospho-[N-acetyl-alpha-D-glucosaminyl-(1-&gt;4)]-N-acetyl-alpha-D-muramoyl-L-alanyl-D-glutamyl-meso-2,6-diaminopimeloyl-D-alanyl-D-alanine + UDP + H(+)</text>
        <dbReference type="Rhea" id="RHEA:31227"/>
        <dbReference type="ChEBI" id="CHEBI:15378"/>
        <dbReference type="ChEBI" id="CHEBI:57705"/>
        <dbReference type="ChEBI" id="CHEBI:58223"/>
        <dbReference type="ChEBI" id="CHEBI:61387"/>
        <dbReference type="ChEBI" id="CHEBI:61388"/>
        <dbReference type="EC" id="2.4.1.227"/>
    </reaction>
</comment>
<dbReference type="GO" id="GO:0008360">
    <property type="term" value="P:regulation of cell shape"/>
    <property type="evidence" value="ECO:0007669"/>
    <property type="project" value="UniProtKB-KW"/>
</dbReference>
<comment type="similarity">
    <text evidence="10">Belongs to the glycosyltransferase 28 family. MurG subfamily.</text>
</comment>
<evidence type="ECO:0000313" key="14">
    <source>
        <dbReference type="Proteomes" id="UP000606172"/>
    </source>
</evidence>
<comment type="pathway">
    <text evidence="10">Cell wall biogenesis; peptidoglycan biosynthesis.</text>
</comment>
<reference evidence="13" key="1">
    <citation type="submission" date="2021-01" db="EMBL/GenBank/DDBJ databases">
        <title>Whole genome shotgun sequence of Sinosporangium siamense NBRC 109515.</title>
        <authorList>
            <person name="Komaki H."/>
            <person name="Tamura T."/>
        </authorList>
    </citation>
    <scope>NUCLEOTIDE SEQUENCE</scope>
    <source>
        <strain evidence="13">NBRC 109515</strain>
    </source>
</reference>
<name>A0A919RJ45_9ACTN</name>
<dbReference type="CDD" id="cd03785">
    <property type="entry name" value="GT28_MurG"/>
    <property type="match status" value="1"/>
</dbReference>
<keyword evidence="2 10" id="KW-0132">Cell division</keyword>
<accession>A0A919RJ45</accession>
<dbReference type="InterPro" id="IPR004276">
    <property type="entry name" value="GlycoTrans_28_N"/>
</dbReference>
<keyword evidence="9 10" id="KW-0961">Cell wall biogenesis/degradation</keyword>
<evidence type="ECO:0000259" key="12">
    <source>
        <dbReference type="Pfam" id="PF04101"/>
    </source>
</evidence>
<feature type="binding site" evidence="10">
    <location>
        <position position="182"/>
    </location>
    <ligand>
        <name>UDP-N-acetyl-alpha-D-glucosamine</name>
        <dbReference type="ChEBI" id="CHEBI:57705"/>
    </ligand>
</feature>
<keyword evidence="7 10" id="KW-0472">Membrane</keyword>
<evidence type="ECO:0000256" key="9">
    <source>
        <dbReference type="ARBA" id="ARBA00023316"/>
    </source>
</evidence>
<keyword evidence="14" id="KW-1185">Reference proteome</keyword>
<dbReference type="GO" id="GO:0071555">
    <property type="term" value="P:cell wall organization"/>
    <property type="evidence" value="ECO:0007669"/>
    <property type="project" value="UniProtKB-KW"/>
</dbReference>
<feature type="domain" description="Glycosyl transferase family 28 C-terminal" evidence="12">
    <location>
        <begin position="207"/>
        <end position="374"/>
    </location>
</feature>
<evidence type="ECO:0000256" key="4">
    <source>
        <dbReference type="ARBA" id="ARBA00022679"/>
    </source>
</evidence>
<dbReference type="GO" id="GO:0009252">
    <property type="term" value="P:peptidoglycan biosynthetic process"/>
    <property type="evidence" value="ECO:0007669"/>
    <property type="project" value="UniProtKB-UniRule"/>
</dbReference>
<feature type="domain" description="Glycosyltransferase family 28 N-terminal" evidence="11">
    <location>
        <begin position="8"/>
        <end position="156"/>
    </location>
</feature>
<evidence type="ECO:0000256" key="1">
    <source>
        <dbReference type="ARBA" id="ARBA00022475"/>
    </source>
</evidence>
<dbReference type="EMBL" id="BOOW01000020">
    <property type="protein sequence ID" value="GII92951.1"/>
    <property type="molecule type" value="Genomic_DNA"/>
</dbReference>
<keyword evidence="3 10" id="KW-0328">Glycosyltransferase</keyword>
<evidence type="ECO:0000259" key="11">
    <source>
        <dbReference type="Pfam" id="PF03033"/>
    </source>
</evidence>
<dbReference type="GO" id="GO:0051301">
    <property type="term" value="P:cell division"/>
    <property type="evidence" value="ECO:0007669"/>
    <property type="project" value="UniProtKB-KW"/>
</dbReference>
<evidence type="ECO:0000313" key="13">
    <source>
        <dbReference type="EMBL" id="GII92951.1"/>
    </source>
</evidence>
<dbReference type="InterPro" id="IPR007235">
    <property type="entry name" value="Glyco_trans_28_C"/>
</dbReference>
<keyword evidence="4 10" id="KW-0808">Transferase</keyword>
<dbReference type="Pfam" id="PF03033">
    <property type="entry name" value="Glyco_transf_28"/>
    <property type="match status" value="1"/>
</dbReference>
<evidence type="ECO:0000256" key="10">
    <source>
        <dbReference type="HAMAP-Rule" id="MF_00033"/>
    </source>
</evidence>
<dbReference type="Pfam" id="PF04101">
    <property type="entry name" value="Glyco_tran_28_C"/>
    <property type="match status" value="1"/>
</dbReference>
<dbReference type="InterPro" id="IPR006009">
    <property type="entry name" value="GlcNAc_MurG"/>
</dbReference>
<sequence>MRSPFRLIVTGGGTGGHTYPAATTVRALRARLASRGQGLEALWIGTDSGLEARVAPAEGIPFATVATGKIRRARNPLKMVSPANVRDMARVPLGVAQAYKIVSDFQPDVVLATGGYVAVPAGLAARLCRRPLVLHEQTVRLGLANRKLASSAARIAVSSESTLPLLPESLRSAAVVTGNPVRPELLSGSPERALKVLGLPLDRRLPTVYVTGGAQGAQQINGLVGDVLPWLLGQANVVHQCGPANVDELRQRAESLPPHLASRYRLAGFVGPELPDILALADVVVSRSGAGTLAELTALGKPAVFVPLASSAANEQVHNARHLADSGAALALLDEVTPHHLAEAVGLLLADPNRRAAMADRARHHGRPDAADRLVDVILSTADQRAPAATAGA</sequence>
<evidence type="ECO:0000256" key="3">
    <source>
        <dbReference type="ARBA" id="ARBA00022676"/>
    </source>
</evidence>
<dbReference type="GO" id="GO:0005975">
    <property type="term" value="P:carbohydrate metabolic process"/>
    <property type="evidence" value="ECO:0007669"/>
    <property type="project" value="InterPro"/>
</dbReference>
<feature type="binding site" evidence="10">
    <location>
        <begin position="14"/>
        <end position="16"/>
    </location>
    <ligand>
        <name>UDP-N-acetyl-alpha-D-glucosamine</name>
        <dbReference type="ChEBI" id="CHEBI:57705"/>
    </ligand>
</feature>
<comment type="function">
    <text evidence="10">Cell wall formation. Catalyzes the transfer of a GlcNAc subunit on undecaprenyl-pyrophosphoryl-MurNAc-pentapeptide (lipid intermediate I) to form undecaprenyl-pyrophosphoryl-MurNAc-(pentapeptide)GlcNAc (lipid intermediate II).</text>
</comment>
<dbReference type="RefSeq" id="WP_204026134.1">
    <property type="nucleotide sequence ID" value="NZ_BOOW01000020.1"/>
</dbReference>
<dbReference type="Proteomes" id="UP000606172">
    <property type="component" value="Unassembled WGS sequence"/>
</dbReference>
<dbReference type="Gene3D" id="3.40.50.2000">
    <property type="entry name" value="Glycogen Phosphorylase B"/>
    <property type="match status" value="2"/>
</dbReference>
<comment type="subcellular location">
    <subcellularLocation>
        <location evidence="10">Cell membrane</location>
        <topology evidence="10">Peripheral membrane protein</topology>
        <orientation evidence="10">Cytoplasmic side</orientation>
    </subcellularLocation>
</comment>
<keyword evidence="6 10" id="KW-0573">Peptidoglycan synthesis</keyword>
<gene>
    <name evidence="13" type="primary">murG_2</name>
    <name evidence="10" type="synonym">murG</name>
    <name evidence="13" type="ORF">Ssi02_31820</name>
</gene>
<evidence type="ECO:0000256" key="8">
    <source>
        <dbReference type="ARBA" id="ARBA00023306"/>
    </source>
</evidence>
<evidence type="ECO:0000256" key="5">
    <source>
        <dbReference type="ARBA" id="ARBA00022960"/>
    </source>
</evidence>
<comment type="caution">
    <text evidence="13">The sequence shown here is derived from an EMBL/GenBank/DDBJ whole genome shotgun (WGS) entry which is preliminary data.</text>
</comment>
<keyword evidence="8 10" id="KW-0131">Cell cycle</keyword>
<dbReference type="GO" id="GO:0050511">
    <property type="term" value="F:undecaprenyldiphospho-muramoylpentapeptide beta-N-acetylglucosaminyltransferase activity"/>
    <property type="evidence" value="ECO:0007669"/>
    <property type="project" value="UniProtKB-UniRule"/>
</dbReference>
<dbReference type="AlphaFoldDB" id="A0A919RJ45"/>
<protein>
    <recommendedName>
        <fullName evidence="10">UDP-N-acetylglucosamine--N-acetylmuramyl-(pentapeptide) pyrophosphoryl-undecaprenol N-acetylglucosamine transferase</fullName>
        <ecNumber evidence="10">2.4.1.227</ecNumber>
    </recommendedName>
    <alternativeName>
        <fullName evidence="10">Undecaprenyl-PP-MurNAc-pentapeptide-UDPGlcNAc GlcNAc transferase</fullName>
    </alternativeName>
</protein>
<keyword evidence="1 10" id="KW-1003">Cell membrane</keyword>
<feature type="binding site" evidence="10">
    <location>
        <position position="316"/>
    </location>
    <ligand>
        <name>UDP-N-acetyl-alpha-D-glucosamine</name>
        <dbReference type="ChEBI" id="CHEBI:57705"/>
    </ligand>
</feature>
<dbReference type="EC" id="2.4.1.227" evidence="10"/>
<evidence type="ECO:0000256" key="7">
    <source>
        <dbReference type="ARBA" id="ARBA00023136"/>
    </source>
</evidence>
<dbReference type="HAMAP" id="MF_00033">
    <property type="entry name" value="MurG"/>
    <property type="match status" value="1"/>
</dbReference>
<evidence type="ECO:0000256" key="2">
    <source>
        <dbReference type="ARBA" id="ARBA00022618"/>
    </source>
</evidence>
<keyword evidence="5 10" id="KW-0133">Cell shape</keyword>
<organism evidence="13 14">
    <name type="scientific">Sinosporangium siamense</name>
    <dbReference type="NCBI Taxonomy" id="1367973"/>
    <lineage>
        <taxon>Bacteria</taxon>
        <taxon>Bacillati</taxon>
        <taxon>Actinomycetota</taxon>
        <taxon>Actinomycetes</taxon>
        <taxon>Streptosporangiales</taxon>
        <taxon>Streptosporangiaceae</taxon>
        <taxon>Sinosporangium</taxon>
    </lineage>
</organism>
<evidence type="ECO:0000256" key="6">
    <source>
        <dbReference type="ARBA" id="ARBA00022984"/>
    </source>
</evidence>
<proteinExistence type="inferred from homology"/>
<dbReference type="GO" id="GO:0005886">
    <property type="term" value="C:plasma membrane"/>
    <property type="evidence" value="ECO:0007669"/>
    <property type="project" value="UniProtKB-SubCell"/>
</dbReference>
<comment type="caution">
    <text evidence="10">Lacks conserved residue(s) required for the propagation of feature annotation.</text>
</comment>